<dbReference type="OrthoDB" id="9792195at2"/>
<evidence type="ECO:0000313" key="6">
    <source>
        <dbReference type="Proteomes" id="UP000192393"/>
    </source>
</evidence>
<dbReference type="PIRSF" id="PIRSF006779">
    <property type="entry name" value="UCP006779"/>
    <property type="match status" value="1"/>
</dbReference>
<dbReference type="InterPro" id="IPR023228">
    <property type="entry name" value="SAM_OH_AdoTrfase_N_sf"/>
</dbReference>
<evidence type="ECO:0000259" key="3">
    <source>
        <dbReference type="Pfam" id="PF01887"/>
    </source>
</evidence>
<dbReference type="InterPro" id="IPR046470">
    <property type="entry name" value="SAM_HAT_C"/>
</dbReference>
<dbReference type="InterPro" id="IPR002747">
    <property type="entry name" value="SAM_OH_AdoTrfase"/>
</dbReference>
<dbReference type="Pfam" id="PF01887">
    <property type="entry name" value="SAM_HAT_N"/>
    <property type="match status" value="1"/>
</dbReference>
<dbReference type="Pfam" id="PF20257">
    <property type="entry name" value="SAM_HAT_C"/>
    <property type="match status" value="1"/>
</dbReference>
<dbReference type="Gene3D" id="3.40.50.10790">
    <property type="entry name" value="S-adenosyl-l-methionine hydroxide adenosyltransferase, N-terminal"/>
    <property type="match status" value="1"/>
</dbReference>
<accession>A0A1W2CFZ7</accession>
<evidence type="ECO:0000256" key="2">
    <source>
        <dbReference type="ARBA" id="ARBA00024035"/>
    </source>
</evidence>
<dbReference type="SUPFAM" id="SSF101852">
    <property type="entry name" value="Bacterial fluorinating enzyme, C-terminal domain"/>
    <property type="match status" value="1"/>
</dbReference>
<name>A0A1W2CFZ7_9FLAO</name>
<dbReference type="Proteomes" id="UP000192393">
    <property type="component" value="Unassembled WGS sequence"/>
</dbReference>
<sequence length="274" mass="30508">MPIITLTTDFGIKDPLVAAVKGRIYSELSDAVVVDLSHEVSPFDIAEAAFILKSAYKDFPKETIHIVGVDTLINPLKKPIAAYIDEHYFIGSDNGILSLICADVAPRELVEITIPQAQAETVFPTRDIFVPVACHLARGGKLSVVGQRLKQFKELSLLKPVIKENKTINGTVIYIDNYGNVITNISEKIFDQIGKKRNARVWFRNQEFTEIYTNYNQIVKDFEREEENYGKGLALFGSSGFLEIAIYKSNPQTVGAASTLYGLKKGDLVNVEFD</sequence>
<reference evidence="5 6" key="1">
    <citation type="submission" date="2017-04" db="EMBL/GenBank/DDBJ databases">
        <authorList>
            <person name="Afonso C.L."/>
            <person name="Miller P.J."/>
            <person name="Scott M.A."/>
            <person name="Spackman E."/>
            <person name="Goraichik I."/>
            <person name="Dimitrov K.M."/>
            <person name="Suarez D.L."/>
            <person name="Swayne D.E."/>
        </authorList>
    </citation>
    <scope>NUCLEOTIDE SEQUENCE [LARGE SCALE GENOMIC DNA]</scope>
    <source>
        <strain evidence="5 6">CGMCC 1.12708</strain>
    </source>
</reference>
<comment type="similarity">
    <text evidence="2">Belongs to the SAM hydrolase / SAM-dependent halogenase family.</text>
</comment>
<dbReference type="SUPFAM" id="SSF102522">
    <property type="entry name" value="Bacterial fluorinating enzyme, N-terminal domain"/>
    <property type="match status" value="1"/>
</dbReference>
<evidence type="ECO:0000313" key="5">
    <source>
        <dbReference type="EMBL" id="SMC83976.1"/>
    </source>
</evidence>
<proteinExistence type="inferred from homology"/>
<dbReference type="PANTHER" id="PTHR35092">
    <property type="entry name" value="CHLORINASE MJ1651"/>
    <property type="match status" value="1"/>
</dbReference>
<feature type="domain" description="S-adenosyl-l-methionine hydroxide adenosyltransferase N-terminal" evidence="3">
    <location>
        <begin position="4"/>
        <end position="146"/>
    </location>
</feature>
<evidence type="ECO:0000259" key="4">
    <source>
        <dbReference type="Pfam" id="PF20257"/>
    </source>
</evidence>
<dbReference type="Gene3D" id="2.40.30.90">
    <property type="entry name" value="Bacterial fluorinating enzyme like"/>
    <property type="match status" value="1"/>
</dbReference>
<dbReference type="RefSeq" id="WP_084018338.1">
    <property type="nucleotide sequence ID" value="NZ_FWXS01000010.1"/>
</dbReference>
<evidence type="ECO:0000256" key="1">
    <source>
        <dbReference type="ARBA" id="ARBA00022691"/>
    </source>
</evidence>
<keyword evidence="1" id="KW-0949">S-adenosyl-L-methionine</keyword>
<keyword evidence="6" id="KW-1185">Reference proteome</keyword>
<dbReference type="STRING" id="1434700.SAMN06296427_11025"/>
<dbReference type="InterPro" id="IPR023227">
    <property type="entry name" value="SAM_OH_AdoTrfase_C_sf"/>
</dbReference>
<dbReference type="EMBL" id="FWXS01000010">
    <property type="protein sequence ID" value="SMC83976.1"/>
    <property type="molecule type" value="Genomic_DNA"/>
</dbReference>
<evidence type="ECO:0008006" key="7">
    <source>
        <dbReference type="Google" id="ProtNLM"/>
    </source>
</evidence>
<organism evidence="5 6">
    <name type="scientific">Moheibacter sediminis</name>
    <dbReference type="NCBI Taxonomy" id="1434700"/>
    <lineage>
        <taxon>Bacteria</taxon>
        <taxon>Pseudomonadati</taxon>
        <taxon>Bacteroidota</taxon>
        <taxon>Flavobacteriia</taxon>
        <taxon>Flavobacteriales</taxon>
        <taxon>Weeksellaceae</taxon>
        <taxon>Moheibacter</taxon>
    </lineage>
</organism>
<feature type="domain" description="S-adenosyl-l-methionine hydroxide adenosyltransferase C-terminal" evidence="4">
    <location>
        <begin position="170"/>
        <end position="269"/>
    </location>
</feature>
<gene>
    <name evidence="5" type="ORF">SAMN06296427_11025</name>
</gene>
<dbReference type="AlphaFoldDB" id="A0A1W2CFZ7"/>
<protein>
    <recommendedName>
        <fullName evidence="7">S-adenosyl-l-methionine hydroxide adenosyltransferase</fullName>
    </recommendedName>
</protein>
<dbReference type="PANTHER" id="PTHR35092:SF1">
    <property type="entry name" value="CHLORINASE MJ1651"/>
    <property type="match status" value="1"/>
</dbReference>
<dbReference type="InterPro" id="IPR046469">
    <property type="entry name" value="SAM_HAT_N"/>
</dbReference>